<keyword evidence="1" id="KW-1133">Transmembrane helix</keyword>
<name>A0A2P7BPF6_9HYPH</name>
<keyword evidence="4" id="KW-1185">Reference proteome</keyword>
<reference evidence="4" key="1">
    <citation type="submission" date="2017-11" db="EMBL/GenBank/DDBJ databases">
        <authorList>
            <person name="Kuznetsova I."/>
            <person name="Sazanova A."/>
            <person name="Chirak E."/>
            <person name="Safronova V."/>
            <person name="Willems A."/>
        </authorList>
    </citation>
    <scope>NUCLEOTIDE SEQUENCE [LARGE SCALE GENOMIC DNA]</scope>
    <source>
        <strain evidence="4">STM 196</strain>
    </source>
</reference>
<feature type="transmembrane region" description="Helical" evidence="1">
    <location>
        <begin position="64"/>
        <end position="83"/>
    </location>
</feature>
<dbReference type="AlphaFoldDB" id="A0A2P7BPF6"/>
<dbReference type="Pfam" id="PF07811">
    <property type="entry name" value="TadE"/>
    <property type="match status" value="1"/>
</dbReference>
<dbReference type="Proteomes" id="UP000241444">
    <property type="component" value="Unassembled WGS sequence"/>
</dbReference>
<organism evidence="3 4">
    <name type="scientific">Phyllobacterium brassicacearum</name>
    <dbReference type="NCBI Taxonomy" id="314235"/>
    <lineage>
        <taxon>Bacteria</taxon>
        <taxon>Pseudomonadati</taxon>
        <taxon>Pseudomonadota</taxon>
        <taxon>Alphaproteobacteria</taxon>
        <taxon>Hyphomicrobiales</taxon>
        <taxon>Phyllobacteriaceae</taxon>
        <taxon>Phyllobacterium</taxon>
    </lineage>
</organism>
<keyword evidence="1" id="KW-0812">Transmembrane</keyword>
<gene>
    <name evidence="3" type="ORF">CU102_13715</name>
</gene>
<dbReference type="OrthoDB" id="7990385at2"/>
<feature type="domain" description="TadE-like" evidence="2">
    <location>
        <begin position="62"/>
        <end position="104"/>
    </location>
</feature>
<protein>
    <submittedName>
        <fullName evidence="3">Pilus assembly protein</fullName>
    </submittedName>
</protein>
<keyword evidence="1" id="KW-0472">Membrane</keyword>
<evidence type="ECO:0000256" key="1">
    <source>
        <dbReference type="SAM" id="Phobius"/>
    </source>
</evidence>
<comment type="caution">
    <text evidence="3">The sequence shown here is derived from an EMBL/GenBank/DDBJ whole genome shotgun (WGS) entry which is preliminary data.</text>
</comment>
<dbReference type="InterPro" id="IPR012495">
    <property type="entry name" value="TadE-like_dom"/>
</dbReference>
<evidence type="ECO:0000313" key="4">
    <source>
        <dbReference type="Proteomes" id="UP000241444"/>
    </source>
</evidence>
<proteinExistence type="predicted"/>
<evidence type="ECO:0000259" key="2">
    <source>
        <dbReference type="Pfam" id="PF07811"/>
    </source>
</evidence>
<sequence length="223" mass="24775">MQFVPGFERDSNIWRDRDFPSLSGAGKTKLRNTDKLLDDQTHAGSARPRSSLTARFCANRRGTVAIEFALIALPFFLLIFAIIEVSLSFTAQQVMSNAADDIARQLRTGEITAAAISAPNRLKQTICGRLFMPAAGCPDLFVDLQTYTTFANVPRTLPLTTAGDVDVSQLRVTPGGASTINQLRIFYRWPILTDLMKHRIESVDGQGKMMLFSTATWRNEPYL</sequence>
<evidence type="ECO:0000313" key="3">
    <source>
        <dbReference type="EMBL" id="PSH68351.1"/>
    </source>
</evidence>
<accession>A0A2P7BPF6</accession>
<dbReference type="EMBL" id="PGGO01000009">
    <property type="protein sequence ID" value="PSH68351.1"/>
    <property type="molecule type" value="Genomic_DNA"/>
</dbReference>